<proteinExistence type="predicted"/>
<dbReference type="PANTHER" id="PTHR47169">
    <property type="entry name" value="OS01G0541250 PROTEIN"/>
    <property type="match status" value="1"/>
</dbReference>
<reference evidence="2" key="1">
    <citation type="submission" date="2013-12" db="EMBL/GenBank/DDBJ databases">
        <title>The Genome Sequence of Aphanomyces astaci APO3.</title>
        <authorList>
            <consortium name="The Broad Institute Genomics Platform"/>
            <person name="Russ C."/>
            <person name="Tyler B."/>
            <person name="van West P."/>
            <person name="Dieguez-Uribeondo J."/>
            <person name="Young S.K."/>
            <person name="Zeng Q."/>
            <person name="Gargeya S."/>
            <person name="Fitzgerald M."/>
            <person name="Abouelleil A."/>
            <person name="Alvarado L."/>
            <person name="Chapman S.B."/>
            <person name="Gainer-Dewar J."/>
            <person name="Goldberg J."/>
            <person name="Griggs A."/>
            <person name="Gujja S."/>
            <person name="Hansen M."/>
            <person name="Howarth C."/>
            <person name="Imamovic A."/>
            <person name="Ireland A."/>
            <person name="Larimer J."/>
            <person name="McCowan C."/>
            <person name="Murphy C."/>
            <person name="Pearson M."/>
            <person name="Poon T.W."/>
            <person name="Priest M."/>
            <person name="Roberts A."/>
            <person name="Saif S."/>
            <person name="Shea T."/>
            <person name="Sykes S."/>
            <person name="Wortman J."/>
            <person name="Nusbaum C."/>
            <person name="Birren B."/>
        </authorList>
    </citation>
    <scope>NUCLEOTIDE SEQUENCE [LARGE SCALE GENOMIC DNA]</scope>
    <source>
        <strain evidence="2">APO3</strain>
    </source>
</reference>
<dbReference type="RefSeq" id="XP_009823147.1">
    <property type="nucleotide sequence ID" value="XM_009824845.1"/>
</dbReference>
<organism evidence="2">
    <name type="scientific">Aphanomyces astaci</name>
    <name type="common">Crayfish plague agent</name>
    <dbReference type="NCBI Taxonomy" id="112090"/>
    <lineage>
        <taxon>Eukaryota</taxon>
        <taxon>Sar</taxon>
        <taxon>Stramenopiles</taxon>
        <taxon>Oomycota</taxon>
        <taxon>Saprolegniomycetes</taxon>
        <taxon>Saprolegniales</taxon>
        <taxon>Verrucalvaceae</taxon>
        <taxon>Aphanomyces</taxon>
    </lineage>
</organism>
<dbReference type="EMBL" id="KI913115">
    <property type="protein sequence ID" value="ETV88284.1"/>
    <property type="molecule type" value="Genomic_DNA"/>
</dbReference>
<accession>W4HAH5</accession>
<dbReference type="AlphaFoldDB" id="W4HAH5"/>
<evidence type="ECO:0000313" key="2">
    <source>
        <dbReference type="EMBL" id="ETV88284.1"/>
    </source>
</evidence>
<dbReference type="GO" id="GO:0003676">
    <property type="term" value="F:nucleic acid binding"/>
    <property type="evidence" value="ECO:0007669"/>
    <property type="project" value="InterPro"/>
</dbReference>
<dbReference type="GeneID" id="20803572"/>
<gene>
    <name evidence="2" type="ORF">H257_01576</name>
</gene>
<protein>
    <submittedName>
        <fullName evidence="2">Uncharacterized protein</fullName>
    </submittedName>
</protein>
<dbReference type="VEuPathDB" id="FungiDB:H257_01576"/>
<dbReference type="OrthoDB" id="25402at2759"/>
<dbReference type="PANTHER" id="PTHR47169:SF2">
    <property type="entry name" value="OS01G0541250 PROTEIN"/>
    <property type="match status" value="1"/>
</dbReference>
<dbReference type="Gene3D" id="3.30.420.10">
    <property type="entry name" value="Ribonuclease H-like superfamily/Ribonuclease H"/>
    <property type="match status" value="2"/>
</dbReference>
<name>W4HAH5_APHAT</name>
<evidence type="ECO:0000256" key="1">
    <source>
        <dbReference type="SAM" id="MobiDB-lite"/>
    </source>
</evidence>
<dbReference type="InterPro" id="IPR036397">
    <property type="entry name" value="RNaseH_sf"/>
</dbReference>
<feature type="region of interest" description="Disordered" evidence="1">
    <location>
        <begin position="90"/>
        <end position="119"/>
    </location>
</feature>
<sequence length="325" mass="37155">MTHKLHDDIPIETRIAILFDLKAASTEATQHHGTFTQLATMYRCHRTTDAVITMWKRHLEHSPSGDLLSIWLLSLTCTFQTTRLLEASHTPHGCSKDNPALSHQGRHHPSPATASQASLAPKHIKARIAFCLKNKWFRLEKDASRYYLASFEDYLERRIQNKRFIGQVMFLAAVARPRKDVRRNQTFDGKFGIWLFVTQVPARRTSRKRAAGTLETKAVNVGRVAYEDILRNKLNPAIVSKWPRDTKNIRLQQDNALAHVASGKVNAARYLQLLQDEIPLNIMKLALGGDFTWQQDNAPIHKVRIINAFFDEYEVIRTATSSRKP</sequence>